<evidence type="ECO:0000256" key="3">
    <source>
        <dbReference type="ARBA" id="ARBA00022457"/>
    </source>
</evidence>
<evidence type="ECO:0000256" key="12">
    <source>
        <dbReference type="ARBA" id="ARBA00038905"/>
    </source>
</evidence>
<dbReference type="EC" id="3.6.1.55" evidence="12"/>
<dbReference type="SUPFAM" id="SSF55811">
    <property type="entry name" value="Nudix"/>
    <property type="match status" value="1"/>
</dbReference>
<evidence type="ECO:0000256" key="15">
    <source>
        <dbReference type="ARBA" id="ARBA00041979"/>
    </source>
</evidence>
<organism evidence="18 19">
    <name type="scientific">Kingella kingae</name>
    <dbReference type="NCBI Taxonomy" id="504"/>
    <lineage>
        <taxon>Bacteria</taxon>
        <taxon>Pseudomonadati</taxon>
        <taxon>Pseudomonadota</taxon>
        <taxon>Betaproteobacteria</taxon>
        <taxon>Neisseriales</taxon>
        <taxon>Neisseriaceae</taxon>
        <taxon>Kingella</taxon>
    </lineage>
</organism>
<evidence type="ECO:0000256" key="10">
    <source>
        <dbReference type="ARBA" id="ARBA00035861"/>
    </source>
</evidence>
<dbReference type="PANTHER" id="PTHR47707:SF1">
    <property type="entry name" value="NUDIX HYDROLASE FAMILY PROTEIN"/>
    <property type="match status" value="1"/>
</dbReference>
<dbReference type="AlphaFoldDB" id="A0AAX2J516"/>
<evidence type="ECO:0000256" key="14">
    <source>
        <dbReference type="ARBA" id="ARBA00041592"/>
    </source>
</evidence>
<dbReference type="PROSITE" id="PS00893">
    <property type="entry name" value="NUDIX_BOX"/>
    <property type="match status" value="1"/>
</dbReference>
<name>A0AAX2J516_KINKI</name>
<evidence type="ECO:0000256" key="11">
    <source>
        <dbReference type="ARBA" id="ARBA00036904"/>
    </source>
</evidence>
<dbReference type="EMBL" id="LS483426">
    <property type="protein sequence ID" value="SQH25506.1"/>
    <property type="molecule type" value="Genomic_DNA"/>
</dbReference>
<dbReference type="Gene3D" id="3.90.79.10">
    <property type="entry name" value="Nucleoside Triphosphate Pyrophosphohydrolase"/>
    <property type="match status" value="1"/>
</dbReference>
<evidence type="ECO:0000256" key="13">
    <source>
        <dbReference type="ARBA" id="ARBA00040794"/>
    </source>
</evidence>
<dbReference type="GO" id="GO:0044716">
    <property type="term" value="F:8-oxo-GDP phosphatase activity"/>
    <property type="evidence" value="ECO:0007669"/>
    <property type="project" value="TreeGrafter"/>
</dbReference>
<evidence type="ECO:0000256" key="16">
    <source>
        <dbReference type="ARBA" id="ARBA00042798"/>
    </source>
</evidence>
<keyword evidence="4" id="KW-0235">DNA replication</keyword>
<comment type="cofactor">
    <cofactor evidence="1">
        <name>Mg(2+)</name>
        <dbReference type="ChEBI" id="CHEBI:18420"/>
    </cofactor>
</comment>
<dbReference type="GO" id="GO:0035539">
    <property type="term" value="F:8-oxo-7,8-dihydrodeoxyguanosine triphosphate pyrophosphatase activity"/>
    <property type="evidence" value="ECO:0007669"/>
    <property type="project" value="UniProtKB-EC"/>
</dbReference>
<evidence type="ECO:0000256" key="7">
    <source>
        <dbReference type="ARBA" id="ARBA00022801"/>
    </source>
</evidence>
<evidence type="ECO:0000256" key="5">
    <source>
        <dbReference type="ARBA" id="ARBA00022723"/>
    </source>
</evidence>
<dbReference type="CDD" id="cd03425">
    <property type="entry name" value="NUDIX_MutT_NudA_like"/>
    <property type="match status" value="1"/>
</dbReference>
<evidence type="ECO:0000256" key="8">
    <source>
        <dbReference type="ARBA" id="ARBA00022842"/>
    </source>
</evidence>
<evidence type="ECO:0000256" key="6">
    <source>
        <dbReference type="ARBA" id="ARBA00022763"/>
    </source>
</evidence>
<dbReference type="Pfam" id="PF00293">
    <property type="entry name" value="NUDIX"/>
    <property type="match status" value="1"/>
</dbReference>
<comment type="catalytic activity">
    <reaction evidence="10">
        <text>8-oxo-dGTP + H2O = 8-oxo-dGMP + diphosphate + H(+)</text>
        <dbReference type="Rhea" id="RHEA:31575"/>
        <dbReference type="ChEBI" id="CHEBI:15377"/>
        <dbReference type="ChEBI" id="CHEBI:15378"/>
        <dbReference type="ChEBI" id="CHEBI:33019"/>
        <dbReference type="ChEBI" id="CHEBI:63224"/>
        <dbReference type="ChEBI" id="CHEBI:77896"/>
        <dbReference type="EC" id="3.6.1.55"/>
    </reaction>
</comment>
<keyword evidence="5" id="KW-0479">Metal-binding</keyword>
<accession>A0AAX2J516</accession>
<keyword evidence="9" id="KW-0234">DNA repair</keyword>
<evidence type="ECO:0000256" key="1">
    <source>
        <dbReference type="ARBA" id="ARBA00001946"/>
    </source>
</evidence>
<dbReference type="GO" id="GO:0006281">
    <property type="term" value="P:DNA repair"/>
    <property type="evidence" value="ECO:0007669"/>
    <property type="project" value="UniProtKB-KW"/>
</dbReference>
<dbReference type="Proteomes" id="UP000248598">
    <property type="component" value="Chromosome 1"/>
</dbReference>
<dbReference type="GO" id="GO:0008413">
    <property type="term" value="F:8-oxo-7,8-dihydroguanosine triphosphate pyrophosphatase activity"/>
    <property type="evidence" value="ECO:0007669"/>
    <property type="project" value="TreeGrafter"/>
</dbReference>
<evidence type="ECO:0000256" key="4">
    <source>
        <dbReference type="ARBA" id="ARBA00022705"/>
    </source>
</evidence>
<comment type="catalytic activity">
    <reaction evidence="11">
        <text>8-oxo-GTP + H2O = 8-oxo-GMP + diphosphate + H(+)</text>
        <dbReference type="Rhea" id="RHEA:67616"/>
        <dbReference type="ChEBI" id="CHEBI:15377"/>
        <dbReference type="ChEBI" id="CHEBI:15378"/>
        <dbReference type="ChEBI" id="CHEBI:33019"/>
        <dbReference type="ChEBI" id="CHEBI:143553"/>
        <dbReference type="ChEBI" id="CHEBI:145694"/>
    </reaction>
</comment>
<dbReference type="GO" id="GO:0006260">
    <property type="term" value="P:DNA replication"/>
    <property type="evidence" value="ECO:0007669"/>
    <property type="project" value="UniProtKB-KW"/>
</dbReference>
<keyword evidence="6" id="KW-0227">DNA damage</keyword>
<evidence type="ECO:0000313" key="18">
    <source>
        <dbReference type="EMBL" id="SQH25506.1"/>
    </source>
</evidence>
<proteinExistence type="inferred from homology"/>
<dbReference type="GO" id="GO:0044715">
    <property type="term" value="F:8-oxo-dGDP phosphatase activity"/>
    <property type="evidence" value="ECO:0007669"/>
    <property type="project" value="TreeGrafter"/>
</dbReference>
<evidence type="ECO:0000313" key="19">
    <source>
        <dbReference type="Proteomes" id="UP000248598"/>
    </source>
</evidence>
<gene>
    <name evidence="18" type="primary">nudG</name>
    <name evidence="18" type="ORF">NCTC10529_01706</name>
</gene>
<evidence type="ECO:0000259" key="17">
    <source>
        <dbReference type="PROSITE" id="PS51462"/>
    </source>
</evidence>
<dbReference type="GeneID" id="93262977"/>
<dbReference type="InterPro" id="IPR047127">
    <property type="entry name" value="MutT-like"/>
</dbReference>
<protein>
    <recommendedName>
        <fullName evidence="13">8-oxo-dGTP diphosphatase</fullName>
        <ecNumber evidence="12">3.6.1.55</ecNumber>
    </recommendedName>
    <alternativeName>
        <fullName evidence="16">7,8-dihydro-8-oxoguanine-triphosphatase</fullName>
    </alternativeName>
    <alternativeName>
        <fullName evidence="15">Mutator protein MutT</fullName>
    </alternativeName>
    <alternativeName>
        <fullName evidence="14">dGTP pyrophosphohydrolase</fullName>
    </alternativeName>
</protein>
<keyword evidence="7 18" id="KW-0378">Hydrolase</keyword>
<dbReference type="InterPro" id="IPR015797">
    <property type="entry name" value="NUDIX_hydrolase-like_dom_sf"/>
</dbReference>
<dbReference type="GO" id="GO:0046872">
    <property type="term" value="F:metal ion binding"/>
    <property type="evidence" value="ECO:0007669"/>
    <property type="project" value="UniProtKB-KW"/>
</dbReference>
<keyword evidence="3" id="KW-0515">Mutator protein</keyword>
<evidence type="ECO:0000256" key="9">
    <source>
        <dbReference type="ARBA" id="ARBA00023204"/>
    </source>
</evidence>
<dbReference type="PROSITE" id="PS51462">
    <property type="entry name" value="NUDIX"/>
    <property type="match status" value="1"/>
</dbReference>
<dbReference type="InterPro" id="IPR000086">
    <property type="entry name" value="NUDIX_hydrolase_dom"/>
</dbReference>
<evidence type="ECO:0000256" key="2">
    <source>
        <dbReference type="ARBA" id="ARBA00005582"/>
    </source>
</evidence>
<dbReference type="PANTHER" id="PTHR47707">
    <property type="entry name" value="8-OXO-DGTP DIPHOSPHATASE"/>
    <property type="match status" value="1"/>
</dbReference>
<comment type="similarity">
    <text evidence="2">Belongs to the Nudix hydrolase family.</text>
</comment>
<dbReference type="InterPro" id="IPR020084">
    <property type="entry name" value="NUDIX_hydrolase_CS"/>
</dbReference>
<sequence>MRPKIEVVAGIVLNEHDEVLLSSRPAGKAYAGFWEFAGGKVEQGETQLAALQREFAEELGIEILAATPWLAKVYAYEHALVHLRFFRVAAHQWQGSLQSRENQQWAWQKIGQFDVSPMLPANQDLLRALAFPQQLAGSLHSVLHYQNWRLVHASQATSPQDNVWLSLPQAQQQGALPQGFSSVWLLIECAEQVQAACDADGLLWHIADENSAKAACTTLSAGCSQPIILLSSADLVAQFATQWRECGAQAVCVHEETSIA</sequence>
<keyword evidence="8" id="KW-0460">Magnesium</keyword>
<reference evidence="18 19" key="1">
    <citation type="submission" date="2018-06" db="EMBL/GenBank/DDBJ databases">
        <authorList>
            <consortium name="Pathogen Informatics"/>
            <person name="Doyle S."/>
        </authorList>
    </citation>
    <scope>NUCLEOTIDE SEQUENCE [LARGE SCALE GENOMIC DNA]</scope>
    <source>
        <strain evidence="18 19">NCTC10529</strain>
    </source>
</reference>
<feature type="domain" description="Nudix hydrolase" evidence="17">
    <location>
        <begin position="3"/>
        <end position="133"/>
    </location>
</feature>
<dbReference type="RefSeq" id="WP_003786448.1">
    <property type="nucleotide sequence ID" value="NZ_CP091518.1"/>
</dbReference>